<dbReference type="PANTHER" id="PTHR43471:SF1">
    <property type="entry name" value="ABC TRANSPORTER PERMEASE PROTEIN NOSY-RELATED"/>
    <property type="match status" value="1"/>
</dbReference>
<dbReference type="AlphaFoldDB" id="A0ABD6AVN3"/>
<keyword evidence="1" id="KW-0472">Membrane</keyword>
<dbReference type="Proteomes" id="UP001597187">
    <property type="component" value="Unassembled WGS sequence"/>
</dbReference>
<evidence type="ECO:0000313" key="3">
    <source>
        <dbReference type="Proteomes" id="UP001597187"/>
    </source>
</evidence>
<feature type="transmembrane region" description="Helical" evidence="1">
    <location>
        <begin position="138"/>
        <end position="159"/>
    </location>
</feature>
<feature type="transmembrane region" description="Helical" evidence="1">
    <location>
        <begin position="51"/>
        <end position="71"/>
    </location>
</feature>
<feature type="transmembrane region" description="Helical" evidence="1">
    <location>
        <begin position="109"/>
        <end position="132"/>
    </location>
</feature>
<feature type="transmembrane region" description="Helical" evidence="1">
    <location>
        <begin position="20"/>
        <end position="39"/>
    </location>
</feature>
<keyword evidence="1" id="KW-0812">Transmembrane</keyword>
<dbReference type="GO" id="GO:0005886">
    <property type="term" value="C:plasma membrane"/>
    <property type="evidence" value="ECO:0007669"/>
    <property type="project" value="UniProtKB-SubCell"/>
</dbReference>
<dbReference type="Pfam" id="PF12679">
    <property type="entry name" value="ABC2_membrane_2"/>
    <property type="match status" value="1"/>
</dbReference>
<reference evidence="2 3" key="1">
    <citation type="journal article" date="2019" name="Int. J. Syst. Evol. Microbiol.">
        <title>The Global Catalogue of Microorganisms (GCM) 10K type strain sequencing project: providing services to taxonomists for standard genome sequencing and annotation.</title>
        <authorList>
            <consortium name="The Broad Institute Genomics Platform"/>
            <consortium name="The Broad Institute Genome Sequencing Center for Infectious Disease"/>
            <person name="Wu L."/>
            <person name="Ma J."/>
        </authorList>
    </citation>
    <scope>NUCLEOTIDE SEQUENCE [LARGE SCALE GENOMIC DNA]</scope>
    <source>
        <strain evidence="2 3">CGMCC 1.12563</strain>
    </source>
</reference>
<feature type="transmembrane region" description="Helical" evidence="1">
    <location>
        <begin position="168"/>
        <end position="195"/>
    </location>
</feature>
<feature type="transmembrane region" description="Helical" evidence="1">
    <location>
        <begin position="252"/>
        <end position="271"/>
    </location>
</feature>
<keyword evidence="1" id="KW-1133">Transmembrane helix</keyword>
<proteinExistence type="predicted"/>
<dbReference type="EMBL" id="JBHUDC010000005">
    <property type="protein sequence ID" value="MFD1513816.1"/>
    <property type="molecule type" value="Genomic_DNA"/>
</dbReference>
<dbReference type="PANTHER" id="PTHR43471">
    <property type="entry name" value="ABC TRANSPORTER PERMEASE"/>
    <property type="match status" value="1"/>
</dbReference>
<protein>
    <submittedName>
        <fullName evidence="2">ABC transporter permease subunit</fullName>
    </submittedName>
</protein>
<name>A0ABD6AVN3_9EURY</name>
<organism evidence="2 3">
    <name type="scientific">Halomarina rubra</name>
    <dbReference type="NCBI Taxonomy" id="2071873"/>
    <lineage>
        <taxon>Archaea</taxon>
        <taxon>Methanobacteriati</taxon>
        <taxon>Methanobacteriota</taxon>
        <taxon>Stenosarchaea group</taxon>
        <taxon>Halobacteria</taxon>
        <taxon>Halobacteriales</taxon>
        <taxon>Natronomonadaceae</taxon>
        <taxon>Halomarina</taxon>
    </lineage>
</organism>
<keyword evidence="3" id="KW-1185">Reference proteome</keyword>
<gene>
    <name evidence="2" type="ORF">ACFSBT_11055</name>
</gene>
<comment type="caution">
    <text evidence="2">The sequence shown here is derived from an EMBL/GenBank/DDBJ whole genome shotgun (WGS) entry which is preliminary data.</text>
</comment>
<accession>A0ABD6AVN3</accession>
<evidence type="ECO:0000313" key="2">
    <source>
        <dbReference type="EMBL" id="MFD1513816.1"/>
    </source>
</evidence>
<sequence length="278" mass="29610">MSMMAVARKDFRDAARSRRLLALIALFVLFVGGLAYFFADIAGTGADEGGFALVISLLVPTAILLPAIGVLTGYRAVSNERETGSLKILLSLPHSREDVVFGKFLGRSLVVTLAIVVGFAVGGLVLAVLASSFPTVEYVLFTLLTILLGVTFVSIGVGLSSGIESENLVVTIGIGLVILFTLLWQVLLLAAMLILDNFEIGSAATQADIVTFLAVLSPRQAFLIAFSAITPADQNVNAPGGANVDAFWLQDWFGFVVLAFWLVVPLALGYLRFRRADL</sequence>
<evidence type="ECO:0000256" key="1">
    <source>
        <dbReference type="SAM" id="Phobius"/>
    </source>
</evidence>
<dbReference type="RefSeq" id="WP_250873782.1">
    <property type="nucleotide sequence ID" value="NZ_JALXFV010000005.1"/>
</dbReference>